<keyword evidence="3" id="KW-1185">Reference proteome</keyword>
<evidence type="ECO:0008006" key="4">
    <source>
        <dbReference type="Google" id="ProtNLM"/>
    </source>
</evidence>
<dbReference type="OrthoDB" id="267048at2759"/>
<reference evidence="2" key="1">
    <citation type="journal article" date="2021" name="bioRxiv">
        <title>Whole Genome Assembly and Annotation of Northern Wild Rice, Zizania palustris L., Supports a Whole Genome Duplication in the Zizania Genus.</title>
        <authorList>
            <person name="Haas M."/>
            <person name="Kono T."/>
            <person name="Macchietto M."/>
            <person name="Millas R."/>
            <person name="McGilp L."/>
            <person name="Shao M."/>
            <person name="Duquette J."/>
            <person name="Hirsch C.N."/>
            <person name="Kimball J."/>
        </authorList>
    </citation>
    <scope>NUCLEOTIDE SEQUENCE</scope>
    <source>
        <tissue evidence="2">Fresh leaf tissue</tissue>
    </source>
</reference>
<comment type="caution">
    <text evidence="2">The sequence shown here is derived from an EMBL/GenBank/DDBJ whole genome shotgun (WGS) entry which is preliminary data.</text>
</comment>
<dbReference type="GO" id="GO:0003729">
    <property type="term" value="F:mRNA binding"/>
    <property type="evidence" value="ECO:0007669"/>
    <property type="project" value="TreeGrafter"/>
</dbReference>
<dbReference type="PANTHER" id="PTHR48025">
    <property type="entry name" value="OS02G0815200 PROTEIN"/>
    <property type="match status" value="1"/>
</dbReference>
<dbReference type="EMBL" id="JAAALK010000287">
    <property type="protein sequence ID" value="KAG8060018.1"/>
    <property type="molecule type" value="Genomic_DNA"/>
</dbReference>
<name>A0A8J5VU08_ZIZPA</name>
<keyword evidence="1" id="KW-0694">RNA-binding</keyword>
<gene>
    <name evidence="2" type="ORF">GUJ93_ZPchr0002g26609</name>
</gene>
<dbReference type="GO" id="GO:0009535">
    <property type="term" value="C:chloroplast thylakoid membrane"/>
    <property type="evidence" value="ECO:0007669"/>
    <property type="project" value="TreeGrafter"/>
</dbReference>
<organism evidence="2 3">
    <name type="scientific">Zizania palustris</name>
    <name type="common">Northern wild rice</name>
    <dbReference type="NCBI Taxonomy" id="103762"/>
    <lineage>
        <taxon>Eukaryota</taxon>
        <taxon>Viridiplantae</taxon>
        <taxon>Streptophyta</taxon>
        <taxon>Embryophyta</taxon>
        <taxon>Tracheophyta</taxon>
        <taxon>Spermatophyta</taxon>
        <taxon>Magnoliopsida</taxon>
        <taxon>Liliopsida</taxon>
        <taxon>Poales</taxon>
        <taxon>Poaceae</taxon>
        <taxon>BOP clade</taxon>
        <taxon>Oryzoideae</taxon>
        <taxon>Oryzeae</taxon>
        <taxon>Zizaniinae</taxon>
        <taxon>Zizania</taxon>
    </lineage>
</organism>
<accession>A0A8J5VU08</accession>
<proteinExistence type="predicted"/>
<evidence type="ECO:0000313" key="2">
    <source>
        <dbReference type="EMBL" id="KAG8060018.1"/>
    </source>
</evidence>
<dbReference type="InterPro" id="IPR050502">
    <property type="entry name" value="Euk_RNA-bind_prot"/>
</dbReference>
<evidence type="ECO:0000256" key="1">
    <source>
        <dbReference type="ARBA" id="ARBA00022884"/>
    </source>
</evidence>
<protein>
    <recommendedName>
        <fullName evidence="4">RRM domain-containing protein</fullName>
    </recommendedName>
</protein>
<dbReference type="PANTHER" id="PTHR48025:SF1">
    <property type="entry name" value="RRM DOMAIN-CONTAINING PROTEIN"/>
    <property type="match status" value="1"/>
</dbReference>
<reference evidence="2" key="2">
    <citation type="submission" date="2021-02" db="EMBL/GenBank/DDBJ databases">
        <authorList>
            <person name="Kimball J.A."/>
            <person name="Haas M.W."/>
            <person name="Macchietto M."/>
            <person name="Kono T."/>
            <person name="Duquette J."/>
            <person name="Shao M."/>
        </authorList>
    </citation>
    <scope>NUCLEOTIDE SEQUENCE</scope>
    <source>
        <tissue evidence="2">Fresh leaf tissue</tissue>
    </source>
</reference>
<dbReference type="GO" id="GO:1901259">
    <property type="term" value="P:chloroplast rRNA processing"/>
    <property type="evidence" value="ECO:0007669"/>
    <property type="project" value="TreeGrafter"/>
</dbReference>
<dbReference type="AlphaFoldDB" id="A0A8J5VU08"/>
<dbReference type="Proteomes" id="UP000729402">
    <property type="component" value="Unassembled WGS sequence"/>
</dbReference>
<evidence type="ECO:0000313" key="3">
    <source>
        <dbReference type="Proteomes" id="UP000729402"/>
    </source>
</evidence>
<sequence length="183" mass="19600">MPPLFSKVKEMPLLFRYLPSCHYNFQILAFMSFSTCAPATGPPADVDFFCIAQTTSIQAELSPPVSLPPMAATLFSTALSPLLLPLSSSSRPAPSVSFPSKQPPPLLCAAAVSAWRRSPFMLVPVAASSEVKTVEAEEFSEDLRVFIGNMPFTVDSAQLAGLFEQAGSVEMVEVCAGTDLHIV</sequence>